<evidence type="ECO:0000259" key="3">
    <source>
        <dbReference type="Pfam" id="PF00501"/>
    </source>
</evidence>
<dbReference type="Gene3D" id="3.40.50.12780">
    <property type="entry name" value="N-terminal domain of ligase-like"/>
    <property type="match status" value="1"/>
</dbReference>
<dbReference type="GO" id="GO:0016874">
    <property type="term" value="F:ligase activity"/>
    <property type="evidence" value="ECO:0007669"/>
    <property type="project" value="UniProtKB-KW"/>
</dbReference>
<sequence length="221" mass="24577">MVCGQPLRKKCFQEAFTISEKLLVAYGSTEVGGASGGILSEEQLDEVQDFFCGPVADYLSLQVVDKDEKECAVGKVGTVMVKGKTLFSGYFNQLEEKDPATTGQFSEDGWFDTNDNGYFDHKGSLYVIDRNNDVISYGACLVYPGWLEQKILAHPKVRDVCLVPKTVVKGKLCLRLIIKKLLQFMFVDSRMGSTFERISLAAVGVSLMPPSMKERALFWTL</sequence>
<comment type="similarity">
    <text evidence="1">Belongs to the ATP-dependent AMP-binding enzyme family.</text>
</comment>
<dbReference type="RefSeq" id="XP_012935910.1">
    <property type="nucleotide sequence ID" value="XM_013080456.1"/>
</dbReference>
<evidence type="ECO:0000313" key="4">
    <source>
        <dbReference type="Proteomes" id="UP000694888"/>
    </source>
</evidence>
<evidence type="ECO:0000256" key="1">
    <source>
        <dbReference type="ARBA" id="ARBA00006432"/>
    </source>
</evidence>
<keyword evidence="2 5" id="KW-0436">Ligase</keyword>
<name>A0ABM0ZWE1_APLCA</name>
<proteinExistence type="inferred from homology"/>
<dbReference type="PANTHER" id="PTHR24096:SF149">
    <property type="entry name" value="AMP-BINDING DOMAIN-CONTAINING PROTEIN-RELATED"/>
    <property type="match status" value="1"/>
</dbReference>
<evidence type="ECO:0000313" key="5">
    <source>
        <dbReference type="RefSeq" id="XP_012935910.1"/>
    </source>
</evidence>
<dbReference type="InterPro" id="IPR042099">
    <property type="entry name" value="ANL_N_sf"/>
</dbReference>
<accession>A0ABM0ZWE1</accession>
<dbReference type="SUPFAM" id="SSF56801">
    <property type="entry name" value="Acetyl-CoA synthetase-like"/>
    <property type="match status" value="1"/>
</dbReference>
<protein>
    <submittedName>
        <fullName evidence="5">4-coumarate--CoA ligase 1</fullName>
    </submittedName>
</protein>
<dbReference type="Proteomes" id="UP000694888">
    <property type="component" value="Unplaced"/>
</dbReference>
<organism evidence="4 5">
    <name type="scientific">Aplysia californica</name>
    <name type="common">California sea hare</name>
    <dbReference type="NCBI Taxonomy" id="6500"/>
    <lineage>
        <taxon>Eukaryota</taxon>
        <taxon>Metazoa</taxon>
        <taxon>Spiralia</taxon>
        <taxon>Lophotrochozoa</taxon>
        <taxon>Mollusca</taxon>
        <taxon>Gastropoda</taxon>
        <taxon>Heterobranchia</taxon>
        <taxon>Euthyneura</taxon>
        <taxon>Tectipleura</taxon>
        <taxon>Aplysiida</taxon>
        <taxon>Aplysioidea</taxon>
        <taxon>Aplysiidae</taxon>
        <taxon>Aplysia</taxon>
    </lineage>
</organism>
<dbReference type="GeneID" id="106011302"/>
<feature type="domain" description="AMP-dependent synthetase/ligase" evidence="3">
    <location>
        <begin position="2"/>
        <end position="91"/>
    </location>
</feature>
<dbReference type="Pfam" id="PF00501">
    <property type="entry name" value="AMP-binding"/>
    <property type="match status" value="1"/>
</dbReference>
<dbReference type="PANTHER" id="PTHR24096">
    <property type="entry name" value="LONG-CHAIN-FATTY-ACID--COA LIGASE"/>
    <property type="match status" value="1"/>
</dbReference>
<gene>
    <name evidence="5" type="primary">LOC106011302</name>
</gene>
<dbReference type="InterPro" id="IPR000873">
    <property type="entry name" value="AMP-dep_synth/lig_dom"/>
</dbReference>
<evidence type="ECO:0000256" key="2">
    <source>
        <dbReference type="ARBA" id="ARBA00022598"/>
    </source>
</evidence>
<keyword evidence="4" id="KW-1185">Reference proteome</keyword>
<reference evidence="5" key="1">
    <citation type="submission" date="2025-08" db="UniProtKB">
        <authorList>
            <consortium name="RefSeq"/>
        </authorList>
    </citation>
    <scope>IDENTIFICATION</scope>
</reference>